<name>A0A919NH96_9ACTN</name>
<evidence type="ECO:0000256" key="1">
    <source>
        <dbReference type="ARBA" id="ARBA00010641"/>
    </source>
</evidence>
<keyword evidence="9" id="KW-1185">Reference proteome</keyword>
<proteinExistence type="inferred from homology"/>
<dbReference type="GO" id="GO:0003677">
    <property type="term" value="F:DNA binding"/>
    <property type="evidence" value="ECO:0007669"/>
    <property type="project" value="UniProtKB-KW"/>
</dbReference>
<evidence type="ECO:0000256" key="2">
    <source>
        <dbReference type="ARBA" id="ARBA00023015"/>
    </source>
</evidence>
<dbReference type="InterPro" id="IPR013324">
    <property type="entry name" value="RNA_pol_sigma_r3/r4-like"/>
</dbReference>
<evidence type="ECO:0000313" key="8">
    <source>
        <dbReference type="EMBL" id="GIF18163.1"/>
    </source>
</evidence>
<dbReference type="InterPro" id="IPR013325">
    <property type="entry name" value="RNA_pol_sigma_r2"/>
</dbReference>
<organism evidence="8 9">
    <name type="scientific">Paractinoplanes tereljensis</name>
    <dbReference type="NCBI Taxonomy" id="571912"/>
    <lineage>
        <taxon>Bacteria</taxon>
        <taxon>Bacillati</taxon>
        <taxon>Actinomycetota</taxon>
        <taxon>Actinomycetes</taxon>
        <taxon>Micromonosporales</taxon>
        <taxon>Micromonosporaceae</taxon>
        <taxon>Paractinoplanes</taxon>
    </lineage>
</organism>
<dbReference type="Pfam" id="PF04542">
    <property type="entry name" value="Sigma70_r2"/>
    <property type="match status" value="1"/>
</dbReference>
<dbReference type="Proteomes" id="UP000623608">
    <property type="component" value="Unassembled WGS sequence"/>
</dbReference>
<dbReference type="NCBIfam" id="TIGR02983">
    <property type="entry name" value="SigE-fam_strep"/>
    <property type="match status" value="1"/>
</dbReference>
<dbReference type="AlphaFoldDB" id="A0A919NH96"/>
<dbReference type="Gene3D" id="1.10.10.10">
    <property type="entry name" value="Winged helix-like DNA-binding domain superfamily/Winged helix DNA-binding domain"/>
    <property type="match status" value="1"/>
</dbReference>
<dbReference type="InterPro" id="IPR036388">
    <property type="entry name" value="WH-like_DNA-bd_sf"/>
</dbReference>
<feature type="domain" description="RNA polymerase sigma factor 70 region 4 type 2" evidence="7">
    <location>
        <begin position="102"/>
        <end position="154"/>
    </location>
</feature>
<comment type="similarity">
    <text evidence="1">Belongs to the sigma-70 factor family. ECF subfamily.</text>
</comment>
<dbReference type="PANTHER" id="PTHR43133:SF50">
    <property type="entry name" value="ECF RNA POLYMERASE SIGMA FACTOR SIGM"/>
    <property type="match status" value="1"/>
</dbReference>
<dbReference type="InterPro" id="IPR014284">
    <property type="entry name" value="RNA_pol_sigma-70_dom"/>
</dbReference>
<evidence type="ECO:0000256" key="5">
    <source>
        <dbReference type="ARBA" id="ARBA00023163"/>
    </source>
</evidence>
<accession>A0A919NH96</accession>
<evidence type="ECO:0000313" key="9">
    <source>
        <dbReference type="Proteomes" id="UP000623608"/>
    </source>
</evidence>
<keyword evidence="4" id="KW-0238">DNA-binding</keyword>
<sequence length="172" mass="19335">MRVGADEDYVDYVKAKIPALRRLAYVLAGDPHRADDLVQQTITTLFVKWRRAQTADNLDAYVRTMLVRTFLDEKRRAWARVRLFRDTPEPPPYEEGGAEDREVVRAALGQVPRRQRAVLVLRFFYDLPVEEVAGALGCSAGTVKSQTARGLATLRRLLGAPEAALKEEPTIA</sequence>
<dbReference type="GO" id="GO:0016987">
    <property type="term" value="F:sigma factor activity"/>
    <property type="evidence" value="ECO:0007669"/>
    <property type="project" value="UniProtKB-KW"/>
</dbReference>
<dbReference type="InterPro" id="IPR014325">
    <property type="entry name" value="RNA_pol_sigma-E_actinobac"/>
</dbReference>
<dbReference type="SUPFAM" id="SSF88946">
    <property type="entry name" value="Sigma2 domain of RNA polymerase sigma factors"/>
    <property type="match status" value="1"/>
</dbReference>
<protein>
    <submittedName>
        <fullName evidence="8">RNA polymerase sigma24 factor</fullName>
    </submittedName>
</protein>
<gene>
    <name evidence="8" type="ORF">Ate02nite_08930</name>
</gene>
<dbReference type="SUPFAM" id="SSF88659">
    <property type="entry name" value="Sigma3 and sigma4 domains of RNA polymerase sigma factors"/>
    <property type="match status" value="1"/>
</dbReference>
<dbReference type="RefSeq" id="WP_203799047.1">
    <property type="nucleotide sequence ID" value="NZ_BOMY01000005.1"/>
</dbReference>
<dbReference type="CDD" id="cd06171">
    <property type="entry name" value="Sigma70_r4"/>
    <property type="match status" value="1"/>
</dbReference>
<evidence type="ECO:0000256" key="4">
    <source>
        <dbReference type="ARBA" id="ARBA00023125"/>
    </source>
</evidence>
<dbReference type="GO" id="GO:0006352">
    <property type="term" value="P:DNA-templated transcription initiation"/>
    <property type="evidence" value="ECO:0007669"/>
    <property type="project" value="InterPro"/>
</dbReference>
<reference evidence="8" key="1">
    <citation type="submission" date="2021-01" db="EMBL/GenBank/DDBJ databases">
        <title>Whole genome shotgun sequence of Actinoplanes tereljensis NBRC 105297.</title>
        <authorList>
            <person name="Komaki H."/>
            <person name="Tamura T."/>
        </authorList>
    </citation>
    <scope>NUCLEOTIDE SEQUENCE</scope>
    <source>
        <strain evidence="8">NBRC 105297</strain>
    </source>
</reference>
<evidence type="ECO:0000259" key="7">
    <source>
        <dbReference type="Pfam" id="PF08281"/>
    </source>
</evidence>
<keyword evidence="2" id="KW-0805">Transcription regulation</keyword>
<comment type="caution">
    <text evidence="8">The sequence shown here is derived from an EMBL/GenBank/DDBJ whole genome shotgun (WGS) entry which is preliminary data.</text>
</comment>
<dbReference type="InterPro" id="IPR039425">
    <property type="entry name" value="RNA_pol_sigma-70-like"/>
</dbReference>
<dbReference type="Pfam" id="PF08281">
    <property type="entry name" value="Sigma70_r4_2"/>
    <property type="match status" value="1"/>
</dbReference>
<dbReference type="NCBIfam" id="TIGR02937">
    <property type="entry name" value="sigma70-ECF"/>
    <property type="match status" value="1"/>
</dbReference>
<evidence type="ECO:0000259" key="6">
    <source>
        <dbReference type="Pfam" id="PF04542"/>
    </source>
</evidence>
<feature type="domain" description="RNA polymerase sigma-70 region 2" evidence="6">
    <location>
        <begin position="17"/>
        <end position="79"/>
    </location>
</feature>
<dbReference type="InterPro" id="IPR007627">
    <property type="entry name" value="RNA_pol_sigma70_r2"/>
</dbReference>
<dbReference type="InterPro" id="IPR013249">
    <property type="entry name" value="RNA_pol_sigma70_r4_t2"/>
</dbReference>
<keyword evidence="5" id="KW-0804">Transcription</keyword>
<dbReference type="Gene3D" id="1.10.1740.10">
    <property type="match status" value="1"/>
</dbReference>
<dbReference type="PANTHER" id="PTHR43133">
    <property type="entry name" value="RNA POLYMERASE ECF-TYPE SIGMA FACTO"/>
    <property type="match status" value="1"/>
</dbReference>
<evidence type="ECO:0000256" key="3">
    <source>
        <dbReference type="ARBA" id="ARBA00023082"/>
    </source>
</evidence>
<dbReference type="EMBL" id="BOMY01000005">
    <property type="protein sequence ID" value="GIF18163.1"/>
    <property type="molecule type" value="Genomic_DNA"/>
</dbReference>
<keyword evidence="3" id="KW-0731">Sigma factor</keyword>